<evidence type="ECO:0000256" key="1">
    <source>
        <dbReference type="SAM" id="SignalP"/>
    </source>
</evidence>
<evidence type="ECO:0000313" key="4">
    <source>
        <dbReference type="Proteomes" id="UP000297475"/>
    </source>
</evidence>
<sequence length="82" mass="8883">MKKSIFTSAAAASLVVAFASSAVMANDELFEQLDVNGDGVITLEEAQAHPDVYDQFDDLDSDGSGELTPEEFEAFEPDEDMF</sequence>
<dbReference type="InterPro" id="IPR002048">
    <property type="entry name" value="EF_hand_dom"/>
</dbReference>
<dbReference type="Proteomes" id="UP000297475">
    <property type="component" value="Unassembled WGS sequence"/>
</dbReference>
<dbReference type="AlphaFoldDB" id="A0A4Z0W1W6"/>
<name>A0A4Z0W1W6_9GAMM</name>
<dbReference type="SUPFAM" id="SSF47473">
    <property type="entry name" value="EF-hand"/>
    <property type="match status" value="1"/>
</dbReference>
<feature type="domain" description="EF-hand" evidence="2">
    <location>
        <begin position="21"/>
        <end position="56"/>
    </location>
</feature>
<feature type="signal peptide" evidence="1">
    <location>
        <begin position="1"/>
        <end position="25"/>
    </location>
</feature>
<dbReference type="Gene3D" id="1.10.238.10">
    <property type="entry name" value="EF-hand"/>
    <property type="match status" value="1"/>
</dbReference>
<evidence type="ECO:0000313" key="3">
    <source>
        <dbReference type="EMBL" id="TGG90226.1"/>
    </source>
</evidence>
<organism evidence="3 4">
    <name type="scientific">Natronospirillum operosum</name>
    <dbReference type="NCBI Taxonomy" id="2759953"/>
    <lineage>
        <taxon>Bacteria</taxon>
        <taxon>Pseudomonadati</taxon>
        <taxon>Pseudomonadota</taxon>
        <taxon>Gammaproteobacteria</taxon>
        <taxon>Oceanospirillales</taxon>
        <taxon>Natronospirillaceae</taxon>
        <taxon>Natronospirillum</taxon>
    </lineage>
</organism>
<dbReference type="GO" id="GO:0005509">
    <property type="term" value="F:calcium ion binding"/>
    <property type="evidence" value="ECO:0007669"/>
    <property type="project" value="InterPro"/>
</dbReference>
<accession>A0A4Z0W1W6</accession>
<keyword evidence="1" id="KW-0732">Signal</keyword>
<dbReference type="PROSITE" id="PS50222">
    <property type="entry name" value="EF_HAND_2"/>
    <property type="match status" value="1"/>
</dbReference>
<dbReference type="OrthoDB" id="6887873at2"/>
<dbReference type="PROSITE" id="PS00018">
    <property type="entry name" value="EF_HAND_1"/>
    <property type="match status" value="1"/>
</dbReference>
<evidence type="ECO:0000259" key="2">
    <source>
        <dbReference type="PROSITE" id="PS50222"/>
    </source>
</evidence>
<dbReference type="Pfam" id="PF13202">
    <property type="entry name" value="EF-hand_5"/>
    <property type="match status" value="2"/>
</dbReference>
<reference evidence="3 4" key="1">
    <citation type="submission" date="2019-04" db="EMBL/GenBank/DDBJ databases">
        <title>Natronospirillum operosus gen. nov., sp. nov., a haloalkaliphilic satellite isolated from decaying biomass of laboratory culture of cyanobacterium Geitlerinema sp. and proposal of Natronospirillaceae fam. nov. and Saccharospirillaceae fam. nov.</title>
        <authorList>
            <person name="Kevbrin V."/>
            <person name="Boltyanskaya Y."/>
            <person name="Koziaeva V."/>
            <person name="Grouzdev D.S."/>
            <person name="Park M."/>
            <person name="Cho J."/>
        </authorList>
    </citation>
    <scope>NUCLEOTIDE SEQUENCE [LARGE SCALE GENOMIC DNA]</scope>
    <source>
        <strain evidence="3 4">G-116</strain>
    </source>
</reference>
<dbReference type="EMBL" id="SRMF01000015">
    <property type="protein sequence ID" value="TGG90226.1"/>
    <property type="molecule type" value="Genomic_DNA"/>
</dbReference>
<gene>
    <name evidence="3" type="ORF">E4656_19055</name>
</gene>
<feature type="chain" id="PRO_5021187285" description="EF-hand domain-containing protein" evidence="1">
    <location>
        <begin position="26"/>
        <end position="82"/>
    </location>
</feature>
<protein>
    <recommendedName>
        <fullName evidence="2">EF-hand domain-containing protein</fullName>
    </recommendedName>
</protein>
<proteinExistence type="predicted"/>
<keyword evidence="4" id="KW-1185">Reference proteome</keyword>
<dbReference type="InterPro" id="IPR011992">
    <property type="entry name" value="EF-hand-dom_pair"/>
</dbReference>
<comment type="caution">
    <text evidence="3">The sequence shown here is derived from an EMBL/GenBank/DDBJ whole genome shotgun (WGS) entry which is preliminary data.</text>
</comment>
<dbReference type="RefSeq" id="WP_135484919.1">
    <property type="nucleotide sequence ID" value="NZ_SRMF01000015.1"/>
</dbReference>
<dbReference type="InterPro" id="IPR018247">
    <property type="entry name" value="EF_Hand_1_Ca_BS"/>
</dbReference>